<dbReference type="PANTHER" id="PTHR11748">
    <property type="entry name" value="D-LACTATE DEHYDROGENASE"/>
    <property type="match status" value="1"/>
</dbReference>
<dbReference type="InterPro" id="IPR016169">
    <property type="entry name" value="FAD-bd_PCMH_sub2"/>
</dbReference>
<sequence length="468" mass="49852">MNLPHAPARQPLPTAFADELGARFGARFSTAQAVRAHHGHDESHFPDMLPDAVVWPHDTAEVVAIVEACGRYRVPIVPFGAGSSLEGHILPLHGGISVDFSEMNKVLAVHGEDMDAVVQPGITRKQLNAALHGSGLFFPVDPGADASLGGMAATRASGTNAVRYGTMRDNVLGMVVVLADGRVIRTGGRARKSSSGYDLTRLMIGSEGTLGLITELIVRLHPLPEAVSAAVCAFPDVASAVRTVIQTIQLGVPVARIELLDELTVQAINRYSKTTLRESPMLFFEFHGSPASVEEQAQTVQEIARDNGGQDFEWATHPEDRTRLWAARHDVYFSCIALRPGCRGLTTDVCVPISRLADCIAGAREDIAASGLIAPIVGHVGDGNFHTVVLVDPNDAAEIQRAEALNRRIVERALAMGGTCTGEHGIGFGKQDFLVAEHGREAVDAMRALKRALDPDGLLNPGKIVPAG</sequence>
<keyword evidence="3" id="KW-0285">Flavoprotein</keyword>
<evidence type="ECO:0000256" key="7">
    <source>
        <dbReference type="ARBA" id="ARBA00038897"/>
    </source>
</evidence>
<comment type="cofactor">
    <cofactor evidence="1">
        <name>FAD</name>
        <dbReference type="ChEBI" id="CHEBI:57692"/>
    </cofactor>
</comment>
<dbReference type="SUPFAM" id="SSF56176">
    <property type="entry name" value="FAD-binding/transporter-associated domain-like"/>
    <property type="match status" value="1"/>
</dbReference>
<dbReference type="Pfam" id="PF01565">
    <property type="entry name" value="FAD_binding_4"/>
    <property type="match status" value="1"/>
</dbReference>
<name>A0ABX1PLA7_9RHOO</name>
<dbReference type="Gene3D" id="1.10.45.10">
    <property type="entry name" value="Vanillyl-alcohol Oxidase, Chain A, domain 4"/>
    <property type="match status" value="1"/>
</dbReference>
<evidence type="ECO:0000256" key="5">
    <source>
        <dbReference type="ARBA" id="ARBA00022946"/>
    </source>
</evidence>
<evidence type="ECO:0000256" key="1">
    <source>
        <dbReference type="ARBA" id="ARBA00001974"/>
    </source>
</evidence>
<keyword evidence="10" id="KW-1185">Reference proteome</keyword>
<evidence type="ECO:0000259" key="8">
    <source>
        <dbReference type="PROSITE" id="PS51387"/>
    </source>
</evidence>
<keyword evidence="4" id="KW-0274">FAD</keyword>
<evidence type="ECO:0000256" key="6">
    <source>
        <dbReference type="ARBA" id="ARBA00023002"/>
    </source>
</evidence>
<accession>A0ABX1PLA7</accession>
<comment type="similarity">
    <text evidence="2">Belongs to the FAD-binding oxidoreductase/transferase type 4 family.</text>
</comment>
<dbReference type="RefSeq" id="WP_169118089.1">
    <property type="nucleotide sequence ID" value="NZ_WTVG02000038.1"/>
</dbReference>
<proteinExistence type="inferred from homology"/>
<evidence type="ECO:0000256" key="3">
    <source>
        <dbReference type="ARBA" id="ARBA00022630"/>
    </source>
</evidence>
<dbReference type="PROSITE" id="PS51387">
    <property type="entry name" value="FAD_PCMH"/>
    <property type="match status" value="1"/>
</dbReference>
<dbReference type="PANTHER" id="PTHR11748:SF111">
    <property type="entry name" value="D-LACTATE DEHYDROGENASE, MITOCHONDRIAL-RELATED"/>
    <property type="match status" value="1"/>
</dbReference>
<evidence type="ECO:0000313" key="10">
    <source>
        <dbReference type="Proteomes" id="UP000615989"/>
    </source>
</evidence>
<dbReference type="InterPro" id="IPR036318">
    <property type="entry name" value="FAD-bd_PCMH-like_sf"/>
</dbReference>
<comment type="caution">
    <text evidence="9">The sequence shown here is derived from an EMBL/GenBank/DDBJ whole genome shotgun (WGS) entry which is preliminary data.</text>
</comment>
<protein>
    <recommendedName>
        <fullName evidence="7">D-lactate dehydrogenase (cytochrome)</fullName>
        <ecNumber evidence="7">1.1.2.4</ecNumber>
    </recommendedName>
</protein>
<dbReference type="Proteomes" id="UP000615989">
    <property type="component" value="Unassembled WGS sequence"/>
</dbReference>
<reference evidence="9" key="1">
    <citation type="submission" date="2019-12" db="EMBL/GenBank/DDBJ databases">
        <title>Comparative genomics gives insights into the taxonomy of the Azoarcus-Aromatoleum group and reveals separate origins of nif in the plant-associated Azoarcus and non-plant-associated Aromatoleum sub-groups.</title>
        <authorList>
            <person name="Lafos M."/>
            <person name="Maluk M."/>
            <person name="Batista M."/>
            <person name="Junghare M."/>
            <person name="Carmona M."/>
            <person name="Faoro H."/>
            <person name="Cruz L.M."/>
            <person name="Battistoni F."/>
            <person name="De Souza E."/>
            <person name="Pedrosa F."/>
            <person name="Chen W.-M."/>
            <person name="Poole P.S."/>
            <person name="Dixon R.A."/>
            <person name="James E.K."/>
        </authorList>
    </citation>
    <scope>NUCLEOTIDE SEQUENCE</scope>
    <source>
        <strain evidence="9">LuFRes1</strain>
    </source>
</reference>
<dbReference type="SUPFAM" id="SSF55103">
    <property type="entry name" value="FAD-linked oxidases, C-terminal domain"/>
    <property type="match status" value="1"/>
</dbReference>
<dbReference type="InterPro" id="IPR016171">
    <property type="entry name" value="Vanillyl_alc_oxidase_C-sub2"/>
</dbReference>
<dbReference type="InterPro" id="IPR004113">
    <property type="entry name" value="FAD-bd_oxidored_4_C"/>
</dbReference>
<evidence type="ECO:0000256" key="2">
    <source>
        <dbReference type="ARBA" id="ARBA00008000"/>
    </source>
</evidence>
<dbReference type="Gene3D" id="3.30.70.2740">
    <property type="match status" value="1"/>
</dbReference>
<evidence type="ECO:0000313" key="9">
    <source>
        <dbReference type="EMBL" id="NMG24713.1"/>
    </source>
</evidence>
<dbReference type="EC" id="1.1.2.4" evidence="7"/>
<gene>
    <name evidence="9" type="ORF">GO606_08230</name>
</gene>
<dbReference type="InterPro" id="IPR006094">
    <property type="entry name" value="Oxid_FAD_bind_N"/>
</dbReference>
<feature type="domain" description="FAD-binding PCMH-type" evidence="8">
    <location>
        <begin position="46"/>
        <end position="223"/>
    </location>
</feature>
<dbReference type="Pfam" id="PF02913">
    <property type="entry name" value="FAD-oxidase_C"/>
    <property type="match status" value="1"/>
</dbReference>
<dbReference type="Gene3D" id="3.30.465.10">
    <property type="match status" value="1"/>
</dbReference>
<keyword evidence="5" id="KW-0809">Transit peptide</keyword>
<dbReference type="EMBL" id="WTVG01000017">
    <property type="protein sequence ID" value="NMG24713.1"/>
    <property type="molecule type" value="Genomic_DNA"/>
</dbReference>
<dbReference type="InterPro" id="IPR016166">
    <property type="entry name" value="FAD-bd_PCMH"/>
</dbReference>
<organism evidence="9 10">
    <name type="scientific">Aromatoleum anaerobium</name>
    <dbReference type="NCBI Taxonomy" id="182180"/>
    <lineage>
        <taxon>Bacteria</taxon>
        <taxon>Pseudomonadati</taxon>
        <taxon>Pseudomonadota</taxon>
        <taxon>Betaproteobacteria</taxon>
        <taxon>Rhodocyclales</taxon>
        <taxon>Rhodocyclaceae</taxon>
        <taxon>Aromatoleum</taxon>
    </lineage>
</organism>
<keyword evidence="6" id="KW-0560">Oxidoreductase</keyword>
<evidence type="ECO:0000256" key="4">
    <source>
        <dbReference type="ARBA" id="ARBA00022827"/>
    </source>
</evidence>
<dbReference type="InterPro" id="IPR016164">
    <property type="entry name" value="FAD-linked_Oxase-like_C"/>
</dbReference>